<gene>
    <name evidence="1" type="ORF">OBBRIDRAFT_693275</name>
</gene>
<organism evidence="1 2">
    <name type="scientific">Obba rivulosa</name>
    <dbReference type="NCBI Taxonomy" id="1052685"/>
    <lineage>
        <taxon>Eukaryota</taxon>
        <taxon>Fungi</taxon>
        <taxon>Dikarya</taxon>
        <taxon>Basidiomycota</taxon>
        <taxon>Agaricomycotina</taxon>
        <taxon>Agaricomycetes</taxon>
        <taxon>Polyporales</taxon>
        <taxon>Gelatoporiaceae</taxon>
        <taxon>Obba</taxon>
    </lineage>
</organism>
<dbReference type="SUPFAM" id="SSF54160">
    <property type="entry name" value="Chromo domain-like"/>
    <property type="match status" value="1"/>
</dbReference>
<sequence>SYKLDLPVGLRKRGIHDVFHASLLRVHEPNDDRLFPGRLENQVFDLEDPENEWAIDKFIGHRGSGDSTIFEALWKSGDRTWVPLASIAHTDALRAYLEAAGV</sequence>
<protein>
    <recommendedName>
        <fullName evidence="3">Chromo domain-containing protein</fullName>
    </recommendedName>
</protein>
<evidence type="ECO:0000313" key="1">
    <source>
        <dbReference type="EMBL" id="OCH83822.1"/>
    </source>
</evidence>
<name>A0A8E2AKV4_9APHY</name>
<dbReference type="Proteomes" id="UP000250043">
    <property type="component" value="Unassembled WGS sequence"/>
</dbReference>
<keyword evidence="2" id="KW-1185">Reference proteome</keyword>
<evidence type="ECO:0008006" key="3">
    <source>
        <dbReference type="Google" id="ProtNLM"/>
    </source>
</evidence>
<dbReference type="EMBL" id="KV722801">
    <property type="protein sequence ID" value="OCH83822.1"/>
    <property type="molecule type" value="Genomic_DNA"/>
</dbReference>
<dbReference type="OrthoDB" id="3211671at2759"/>
<feature type="non-terminal residue" evidence="1">
    <location>
        <position position="1"/>
    </location>
</feature>
<accession>A0A8E2AKV4</accession>
<dbReference type="InterPro" id="IPR016197">
    <property type="entry name" value="Chromo-like_dom_sf"/>
</dbReference>
<proteinExistence type="predicted"/>
<feature type="non-terminal residue" evidence="1">
    <location>
        <position position="102"/>
    </location>
</feature>
<dbReference type="AlphaFoldDB" id="A0A8E2AKV4"/>
<evidence type="ECO:0000313" key="2">
    <source>
        <dbReference type="Proteomes" id="UP000250043"/>
    </source>
</evidence>
<reference evidence="1 2" key="1">
    <citation type="submission" date="2016-07" db="EMBL/GenBank/DDBJ databases">
        <title>Draft genome of the white-rot fungus Obba rivulosa 3A-2.</title>
        <authorList>
            <consortium name="DOE Joint Genome Institute"/>
            <person name="Miettinen O."/>
            <person name="Riley R."/>
            <person name="Acob R."/>
            <person name="Barry K."/>
            <person name="Cullen D."/>
            <person name="De Vries R."/>
            <person name="Hainaut M."/>
            <person name="Hatakka A."/>
            <person name="Henrissat B."/>
            <person name="Hilden K."/>
            <person name="Kuo R."/>
            <person name="Labutti K."/>
            <person name="Lipzen A."/>
            <person name="Makela M.R."/>
            <person name="Sandor L."/>
            <person name="Spatafora J.W."/>
            <person name="Grigoriev I.V."/>
            <person name="Hibbett D.S."/>
        </authorList>
    </citation>
    <scope>NUCLEOTIDE SEQUENCE [LARGE SCALE GENOMIC DNA]</scope>
    <source>
        <strain evidence="1 2">3A-2</strain>
    </source>
</reference>